<evidence type="ECO:0000313" key="1">
    <source>
        <dbReference type="EMBL" id="KAK8219821.1"/>
    </source>
</evidence>
<accession>A0ACC3SMT8</accession>
<reference evidence="1" key="1">
    <citation type="submission" date="2024-02" db="EMBL/GenBank/DDBJ databases">
        <title>Metagenome Assembled Genome of Zalaria obscura JY119.</title>
        <authorList>
            <person name="Vighnesh L."/>
            <person name="Jagadeeshwari U."/>
            <person name="Venkata Ramana C."/>
            <person name="Sasikala C."/>
        </authorList>
    </citation>
    <scope>NUCLEOTIDE SEQUENCE</scope>
    <source>
        <strain evidence="1">JY119</strain>
    </source>
</reference>
<dbReference type="EMBL" id="JAMKPW020000003">
    <property type="protein sequence ID" value="KAK8219821.1"/>
    <property type="molecule type" value="Genomic_DNA"/>
</dbReference>
<gene>
    <name evidence="1" type="ORF">M8818_000795</name>
</gene>
<sequence>MLSACARLRSLPGFGLLFGPGVTGLLAKESLHRKIEDILTPPADLANKILSDPTEQLEITEGAKKNEVENLHGETERIEETLQGVSEQLEILRQNIEKGRAEIAARKESYKQRRTEVQNEGKNLNERKPQLLDPLQKDIKRLDHKLKRNQEKTVTGRVKLCRETARLAGLSQRRRRARDGSIKEDYTIGNIGILDLRDLNAARPDQVTASLANLSRLLTTCCHYLSIRLPAEITPAHADYPHPTIFSLQSSYQNSEVPFPSSAPGQSTIHSPSASRLLGSGTTPKPRLLHLDRPVPRLAKEDQHSYNLFIEGVTLLAWDVAWLCRSQGVLSINTWEDVCQIGRNLWALFVETPIAHASSAASSQRNTPAPAEPSSQAPPPTATLLQSAAPVFGELSHASIGPLNLAGPVATDLLRNWRLASPARLIDKIKSHLLTEMSGAEWELLDEKEWNEEREDEQAVLVGGPRRKEMVGEMSVMTAVGEGEGKRESSGWMKVRGRGNE</sequence>
<organism evidence="1 2">
    <name type="scientific">Zalaria obscura</name>
    <dbReference type="NCBI Taxonomy" id="2024903"/>
    <lineage>
        <taxon>Eukaryota</taxon>
        <taxon>Fungi</taxon>
        <taxon>Dikarya</taxon>
        <taxon>Ascomycota</taxon>
        <taxon>Pezizomycotina</taxon>
        <taxon>Dothideomycetes</taxon>
        <taxon>Dothideomycetidae</taxon>
        <taxon>Dothideales</taxon>
        <taxon>Zalariaceae</taxon>
        <taxon>Zalaria</taxon>
    </lineage>
</organism>
<proteinExistence type="predicted"/>
<protein>
    <submittedName>
        <fullName evidence="1">Uncharacterized protein</fullName>
    </submittedName>
</protein>
<keyword evidence="2" id="KW-1185">Reference proteome</keyword>
<name>A0ACC3SMT8_9PEZI</name>
<comment type="caution">
    <text evidence="1">The sequence shown here is derived from an EMBL/GenBank/DDBJ whole genome shotgun (WGS) entry which is preliminary data.</text>
</comment>
<dbReference type="Proteomes" id="UP001320706">
    <property type="component" value="Unassembled WGS sequence"/>
</dbReference>
<evidence type="ECO:0000313" key="2">
    <source>
        <dbReference type="Proteomes" id="UP001320706"/>
    </source>
</evidence>